<proteinExistence type="predicted"/>
<name>A0A0F5J9U7_9BACT</name>
<dbReference type="PANTHER" id="PTHR36452">
    <property type="entry name" value="CHROMOSOME 12, WHOLE GENOME SHOTGUN SEQUENCE"/>
    <property type="match status" value="1"/>
</dbReference>
<dbReference type="AlphaFoldDB" id="A0A0F5J9U7"/>
<evidence type="ECO:0000313" key="1">
    <source>
        <dbReference type="EMBL" id="KKB54192.1"/>
    </source>
</evidence>
<dbReference type="Proteomes" id="UP000033035">
    <property type="component" value="Unassembled WGS sequence"/>
</dbReference>
<keyword evidence="2" id="KW-1185">Reference proteome</keyword>
<sequence>MDTNIILDFLNDLELNNSSEWMKENKLRYDRAKAEFENIIQELINRISYFDVSYTGLTPANMIFRLNRDIRFSKDKSPYTPAFRAHISPAGKYPIPVGYFIHIKPHNILLGGGIYTSQIPEATKLIRKHISDNSNDFLDIINNPDFSMNFVIQGEKLKKVPKEYSDKSPVSEYLKHKSWDIYAELEDNCFLQSDLFIDEIVHKIKLMKPFNDFINKGLSRNPK</sequence>
<accession>A0A0F5J9U7</accession>
<dbReference type="EMBL" id="AQHW01000017">
    <property type="protein sequence ID" value="KKB54192.1"/>
    <property type="molecule type" value="Genomic_DNA"/>
</dbReference>
<evidence type="ECO:0000313" key="2">
    <source>
        <dbReference type="Proteomes" id="UP000033035"/>
    </source>
</evidence>
<dbReference type="InterPro" id="IPR015996">
    <property type="entry name" value="UCP028451"/>
</dbReference>
<dbReference type="Pfam" id="PF09365">
    <property type="entry name" value="DUF2461"/>
    <property type="match status" value="1"/>
</dbReference>
<protein>
    <submittedName>
        <fullName evidence="1">TIGR02453 family protein</fullName>
    </submittedName>
</protein>
<dbReference type="RefSeq" id="WP_028728791.1">
    <property type="nucleotide sequence ID" value="NZ_AUAE01000037.1"/>
</dbReference>
<dbReference type="PATRIC" id="fig|1203610.3.peg.3846"/>
<dbReference type="PIRSF" id="PIRSF028451">
    <property type="entry name" value="UCP028451"/>
    <property type="match status" value="1"/>
</dbReference>
<dbReference type="NCBIfam" id="TIGR02453">
    <property type="entry name" value="TIGR02453 family protein"/>
    <property type="match status" value="1"/>
</dbReference>
<dbReference type="InterPro" id="IPR012808">
    <property type="entry name" value="CHP02453"/>
</dbReference>
<dbReference type="HOGENOM" id="CLU_036742_2_0_10"/>
<comment type="caution">
    <text evidence="1">The sequence shown here is derived from an EMBL/GenBank/DDBJ whole genome shotgun (WGS) entry which is preliminary data.</text>
</comment>
<dbReference type="STRING" id="1203610.HMPREF1536_03773"/>
<organism evidence="1 2">
    <name type="scientific">Parabacteroides gordonii MS-1 = DSM 23371</name>
    <dbReference type="NCBI Taxonomy" id="1203610"/>
    <lineage>
        <taxon>Bacteria</taxon>
        <taxon>Pseudomonadati</taxon>
        <taxon>Bacteroidota</taxon>
        <taxon>Bacteroidia</taxon>
        <taxon>Bacteroidales</taxon>
        <taxon>Tannerellaceae</taxon>
        <taxon>Parabacteroides</taxon>
    </lineage>
</organism>
<reference evidence="1 2" key="1">
    <citation type="submission" date="2013-04" db="EMBL/GenBank/DDBJ databases">
        <title>The Genome Sequence of Parabacteroides gordonii DSM 23371.</title>
        <authorList>
            <consortium name="The Broad Institute Genomics Platform"/>
            <person name="Earl A."/>
            <person name="Ward D."/>
            <person name="Feldgarden M."/>
            <person name="Gevers D."/>
            <person name="Martens E."/>
            <person name="Sakamoto M."/>
            <person name="Benno Y."/>
            <person name="Suzuki N."/>
            <person name="Matsunaga N."/>
            <person name="Koshihara K."/>
            <person name="Seki M."/>
            <person name="Komiya H."/>
            <person name="Walker B."/>
            <person name="Young S."/>
            <person name="Zeng Q."/>
            <person name="Gargeya S."/>
            <person name="Fitzgerald M."/>
            <person name="Haas B."/>
            <person name="Abouelleil A."/>
            <person name="Allen A.W."/>
            <person name="Alvarado L."/>
            <person name="Arachchi H.M."/>
            <person name="Berlin A.M."/>
            <person name="Chapman S.B."/>
            <person name="Gainer-Dewar J."/>
            <person name="Goldberg J."/>
            <person name="Griggs A."/>
            <person name="Gujja S."/>
            <person name="Hansen M."/>
            <person name="Howarth C."/>
            <person name="Imamovic A."/>
            <person name="Ireland A."/>
            <person name="Larimer J."/>
            <person name="McCowan C."/>
            <person name="Murphy C."/>
            <person name="Pearson M."/>
            <person name="Poon T.W."/>
            <person name="Priest M."/>
            <person name="Roberts A."/>
            <person name="Saif S."/>
            <person name="Shea T."/>
            <person name="Sisk P."/>
            <person name="Sykes S."/>
            <person name="Wortman J."/>
            <person name="Nusbaum C."/>
            <person name="Birren B."/>
        </authorList>
    </citation>
    <scope>NUCLEOTIDE SEQUENCE [LARGE SCALE GENOMIC DNA]</scope>
    <source>
        <strain evidence="1 2">MS-1</strain>
    </source>
</reference>
<gene>
    <name evidence="1" type="ORF">HMPREF1536_03773</name>
</gene>
<dbReference type="PANTHER" id="PTHR36452:SF1">
    <property type="entry name" value="DUF2461 DOMAIN-CONTAINING PROTEIN"/>
    <property type="match status" value="1"/>
</dbReference>